<dbReference type="EMBL" id="SRYB01000001">
    <property type="protein sequence ID" value="TGY80888.1"/>
    <property type="molecule type" value="Genomic_DNA"/>
</dbReference>
<comment type="caution">
    <text evidence="1">The sequence shown here is derived from an EMBL/GenBank/DDBJ whole genome shotgun (WGS) entry which is preliminary data.</text>
</comment>
<sequence>MKKSEMRKAFDKAIRKLNEADCAVQEFASYLVFKGYPLDREPQVSAVDETCIIITKEEGFGGMDEMSAEEAMVLMETKGCITPDDF</sequence>
<evidence type="ECO:0000313" key="1">
    <source>
        <dbReference type="EMBL" id="TGY80888.1"/>
    </source>
</evidence>
<dbReference type="Proteomes" id="UP000306319">
    <property type="component" value="Unassembled WGS sequence"/>
</dbReference>
<reference evidence="1" key="1">
    <citation type="submission" date="2019-04" db="EMBL/GenBank/DDBJ databases">
        <title>Microbes associate with the intestines of laboratory mice.</title>
        <authorList>
            <person name="Navarre W."/>
            <person name="Wong E."/>
            <person name="Huang K."/>
            <person name="Tropini C."/>
            <person name="Ng K."/>
            <person name="Yu B."/>
        </authorList>
    </citation>
    <scope>NUCLEOTIDE SEQUENCE</scope>
    <source>
        <strain evidence="1">NM04_E33</strain>
    </source>
</reference>
<evidence type="ECO:0000313" key="2">
    <source>
        <dbReference type="Proteomes" id="UP000306319"/>
    </source>
</evidence>
<organism evidence="1 2">
    <name type="scientific">Lepagella muris</name>
    <dbReference type="NCBI Taxonomy" id="3032870"/>
    <lineage>
        <taxon>Bacteria</taxon>
        <taxon>Pseudomonadati</taxon>
        <taxon>Bacteroidota</taxon>
        <taxon>Bacteroidia</taxon>
        <taxon>Bacteroidales</taxon>
        <taxon>Muribaculaceae</taxon>
        <taxon>Lepagella</taxon>
    </lineage>
</organism>
<name>A0AC61RM85_9BACT</name>
<gene>
    <name evidence="1" type="ORF">E5331_00480</name>
</gene>
<keyword evidence="2" id="KW-1185">Reference proteome</keyword>
<proteinExistence type="predicted"/>
<accession>A0AC61RM85</accession>
<protein>
    <submittedName>
        <fullName evidence="1">Uncharacterized protein</fullName>
    </submittedName>
</protein>